<evidence type="ECO:0000313" key="4">
    <source>
        <dbReference type="Proteomes" id="UP000029661"/>
    </source>
</evidence>
<proteinExistence type="predicted"/>
<dbReference type="SUPFAM" id="SSF51430">
    <property type="entry name" value="NAD(P)-linked oxidoreductase"/>
    <property type="match status" value="1"/>
</dbReference>
<evidence type="ECO:0000313" key="3">
    <source>
        <dbReference type="EMBL" id="AIS31158.1"/>
    </source>
</evidence>
<feature type="domain" description="NADP-dependent oxidoreductase" evidence="1">
    <location>
        <begin position="16"/>
        <end position="284"/>
    </location>
</feature>
<dbReference type="Pfam" id="PF13187">
    <property type="entry name" value="Fer4_9"/>
    <property type="match status" value="1"/>
</dbReference>
<sequence length="384" mass="43723">MLYREMGQTGEKVSILGFGCMRLPIKGSYDQIDVERSSELLDHALNQGINYLDTAYPYHGRGTSQGGASELFLGEYFAGNSRRDEVYLATKSPTWLLEEEGDLDRFMDEQLKRLQTDCIDFYLLHSLKERQWFDLEDLGVLEFLDRAISDGRIKYTGFSTHDTTSFFKEVVDSYQWDMCQIQYNYLDENIQAGKEGLQYAASKGVGVVIMEPLKGGVLANHVPVEVQKIWDESQFERKPAEWALRYLWDIPEISVVLSGMNTIAQLQENLNTAENGLPNSMASEEKQIMEEVKKVYMGKIAVECSACGYCMPCPSGINIPQCFSYLNQAEMLEEYSEVKSQYYFMLKETEMAGNCLECGLCEEICSQHLPIREKLKEVAGKMGN</sequence>
<dbReference type="Pfam" id="PF00248">
    <property type="entry name" value="Aldo_ket_red"/>
    <property type="match status" value="1"/>
</dbReference>
<dbReference type="RefSeq" id="WP_048084557.1">
    <property type="nucleotide sequence ID" value="NZ_CP006933.1"/>
</dbReference>
<dbReference type="Gene3D" id="3.20.20.100">
    <property type="entry name" value="NADP-dependent oxidoreductase domain"/>
    <property type="match status" value="1"/>
</dbReference>
<dbReference type="SUPFAM" id="SSF46548">
    <property type="entry name" value="alpha-helical ferredoxin"/>
    <property type="match status" value="1"/>
</dbReference>
<dbReference type="PANTHER" id="PTHR43312">
    <property type="entry name" value="D-THREO-ALDOSE 1-DEHYDROGENASE"/>
    <property type="match status" value="1"/>
</dbReference>
<protein>
    <submittedName>
        <fullName evidence="3">Oxidoreductase aldo/keto reductase family</fullName>
    </submittedName>
</protein>
<dbReference type="InterPro" id="IPR053135">
    <property type="entry name" value="AKR2_Oxidoreductase"/>
</dbReference>
<dbReference type="InterPro" id="IPR017896">
    <property type="entry name" value="4Fe4S_Fe-S-bd"/>
</dbReference>
<reference evidence="3 4" key="1">
    <citation type="submission" date="2013-12" db="EMBL/GenBank/DDBJ databases">
        <title>The complete genome sequence of Methanobacterium sp. BRM9.</title>
        <authorList>
            <consortium name="Pastoral Greenhouse Gas Research Consortium"/>
            <person name="Kelly W.J."/>
            <person name="Leahy S.C."/>
            <person name="Perry R."/>
            <person name="Li D."/>
            <person name="Altermann E."/>
            <person name="Lambie S.C."/>
            <person name="Attwood G.T."/>
        </authorList>
    </citation>
    <scope>NUCLEOTIDE SEQUENCE [LARGE SCALE GENOMIC DNA]</scope>
    <source>
        <strain evidence="3 4">BRM9</strain>
    </source>
</reference>
<dbReference type="OrthoDB" id="28487at2157"/>
<dbReference type="EMBL" id="CP006933">
    <property type="protein sequence ID" value="AIS31158.1"/>
    <property type="molecule type" value="Genomic_DNA"/>
</dbReference>
<dbReference type="GeneID" id="24791488"/>
<dbReference type="Proteomes" id="UP000029661">
    <property type="component" value="Chromosome"/>
</dbReference>
<feature type="domain" description="4Fe-4S ferredoxin-type" evidence="2">
    <location>
        <begin position="303"/>
        <end position="368"/>
    </location>
</feature>
<dbReference type="KEGG" id="mfc:BRM9_0331"/>
<name>A0A089ZGD0_METFO</name>
<organism evidence="3 4">
    <name type="scientific">Methanobacterium formicicum</name>
    <dbReference type="NCBI Taxonomy" id="2162"/>
    <lineage>
        <taxon>Archaea</taxon>
        <taxon>Methanobacteriati</taxon>
        <taxon>Methanobacteriota</taxon>
        <taxon>Methanomada group</taxon>
        <taxon>Methanobacteria</taxon>
        <taxon>Methanobacteriales</taxon>
        <taxon>Methanobacteriaceae</taxon>
        <taxon>Methanobacterium</taxon>
    </lineage>
</organism>
<dbReference type="InterPro" id="IPR023210">
    <property type="entry name" value="NADP_OxRdtase_dom"/>
</dbReference>
<dbReference type="CDD" id="cd19096">
    <property type="entry name" value="AKR_Fe-S_oxidoreductase"/>
    <property type="match status" value="1"/>
</dbReference>
<dbReference type="PANTHER" id="PTHR43312:SF2">
    <property type="entry name" value="OXIDOREDUCTASE"/>
    <property type="match status" value="1"/>
</dbReference>
<evidence type="ECO:0000259" key="2">
    <source>
        <dbReference type="Pfam" id="PF13187"/>
    </source>
</evidence>
<accession>A0A089ZGD0</accession>
<dbReference type="STRING" id="2162.BRM9_0331"/>
<evidence type="ECO:0000259" key="1">
    <source>
        <dbReference type="Pfam" id="PF00248"/>
    </source>
</evidence>
<dbReference type="AlphaFoldDB" id="A0A089ZGD0"/>
<gene>
    <name evidence="3" type="ORF">BRM9_0331</name>
</gene>
<dbReference type="InterPro" id="IPR036812">
    <property type="entry name" value="NAD(P)_OxRdtase_dom_sf"/>
</dbReference>